<accession>A0A1H1HQ74</accession>
<dbReference type="OrthoDB" id="9816117at2"/>
<dbReference type="AlphaFoldDB" id="A0A1H1HQ74"/>
<dbReference type="Gene3D" id="3.40.50.620">
    <property type="entry name" value="HUPs"/>
    <property type="match status" value="2"/>
</dbReference>
<evidence type="ECO:0000256" key="1">
    <source>
        <dbReference type="ARBA" id="ARBA00008791"/>
    </source>
</evidence>
<comment type="similarity">
    <text evidence="1">Belongs to the universal stress protein A family.</text>
</comment>
<dbReference type="PANTHER" id="PTHR46268">
    <property type="entry name" value="STRESS RESPONSE PROTEIN NHAX"/>
    <property type="match status" value="1"/>
</dbReference>
<dbReference type="RefSeq" id="WP_093262017.1">
    <property type="nucleotide sequence ID" value="NZ_FNKK01000002.1"/>
</dbReference>
<evidence type="ECO:0000259" key="2">
    <source>
        <dbReference type="Pfam" id="PF00582"/>
    </source>
</evidence>
<dbReference type="Proteomes" id="UP000217103">
    <property type="component" value="Unassembled WGS sequence"/>
</dbReference>
<feature type="domain" description="UspA" evidence="2">
    <location>
        <begin position="149"/>
        <end position="283"/>
    </location>
</feature>
<dbReference type="InterPro" id="IPR006016">
    <property type="entry name" value="UspA"/>
</dbReference>
<gene>
    <name evidence="3" type="ORF">SAMN04489764_4688</name>
</gene>
<keyword evidence="4" id="KW-1185">Reference proteome</keyword>
<proteinExistence type="inferred from homology"/>
<dbReference type="InterPro" id="IPR014729">
    <property type="entry name" value="Rossmann-like_a/b/a_fold"/>
</dbReference>
<reference evidence="3 4" key="1">
    <citation type="submission" date="2016-10" db="EMBL/GenBank/DDBJ databases">
        <authorList>
            <person name="de Groot N.N."/>
        </authorList>
    </citation>
    <scope>NUCLEOTIDE SEQUENCE [LARGE SCALE GENOMIC DNA]</scope>
    <source>
        <strain evidence="3 4">DSM 43794</strain>
    </source>
</reference>
<dbReference type="InterPro" id="IPR006015">
    <property type="entry name" value="Universal_stress_UspA"/>
</dbReference>
<organism evidence="3 4">
    <name type="scientific">Thermostaphylospora chromogena</name>
    <dbReference type="NCBI Taxonomy" id="35622"/>
    <lineage>
        <taxon>Bacteria</taxon>
        <taxon>Bacillati</taxon>
        <taxon>Actinomycetota</taxon>
        <taxon>Actinomycetes</taxon>
        <taxon>Streptosporangiales</taxon>
        <taxon>Thermomonosporaceae</taxon>
        <taxon>Thermostaphylospora</taxon>
    </lineage>
</organism>
<sequence>MSGHVLVGVDGSPAAMAAVRWAAADAALRDVALRVVHACEPWAVDLPRPMPEGFENAVEEYCRGVARTAGVVATQCVPGLEVTTQVVPGPAAEALREAAVEADEVVVGSRGLGGFAGLVLGSVSLGLAGHVPRPVVVVPDAAPTAHGEIVVGFDGSARSEIALKYAFEQAARRKARLTVVHAWHMPALAPYAAAYGALIDDVFEAQSRAITEALKPWRDEHPDVEVREQAVCGHPVPAIRDAAATADLVVVGSRGLGLLGSAVLGSVSHGVLRQVRCPVAVVRCAG</sequence>
<protein>
    <submittedName>
        <fullName evidence="3">Nucleotide-binding universal stress protein, UspA family</fullName>
    </submittedName>
</protein>
<evidence type="ECO:0000313" key="4">
    <source>
        <dbReference type="Proteomes" id="UP000217103"/>
    </source>
</evidence>
<dbReference type="SUPFAM" id="SSF52402">
    <property type="entry name" value="Adenine nucleotide alpha hydrolases-like"/>
    <property type="match status" value="2"/>
</dbReference>
<dbReference type="Pfam" id="PF00582">
    <property type="entry name" value="Usp"/>
    <property type="match status" value="2"/>
</dbReference>
<evidence type="ECO:0000313" key="3">
    <source>
        <dbReference type="EMBL" id="SDR27509.1"/>
    </source>
</evidence>
<dbReference type="PANTHER" id="PTHR46268:SF6">
    <property type="entry name" value="UNIVERSAL STRESS PROTEIN UP12"/>
    <property type="match status" value="1"/>
</dbReference>
<name>A0A1H1HQ74_9ACTN</name>
<feature type="domain" description="UspA" evidence="2">
    <location>
        <begin position="1"/>
        <end position="139"/>
    </location>
</feature>
<dbReference type="PRINTS" id="PR01438">
    <property type="entry name" value="UNVRSLSTRESS"/>
</dbReference>
<dbReference type="EMBL" id="FNKK01000002">
    <property type="protein sequence ID" value="SDR27509.1"/>
    <property type="molecule type" value="Genomic_DNA"/>
</dbReference>